<dbReference type="EMBL" id="MTYJ01000209">
    <property type="protein sequence ID" value="OWA50962.1"/>
    <property type="molecule type" value="Genomic_DNA"/>
</dbReference>
<feature type="transmembrane region" description="Helical" evidence="8">
    <location>
        <begin position="51"/>
        <end position="71"/>
    </location>
</feature>
<dbReference type="PANTHER" id="PTHR24243:SF230">
    <property type="entry name" value="G-PROTEIN COUPLED RECEPTORS FAMILY 1 PROFILE DOMAIN-CONTAINING PROTEIN"/>
    <property type="match status" value="1"/>
</dbReference>
<evidence type="ECO:0000256" key="4">
    <source>
        <dbReference type="ARBA" id="ARBA00023040"/>
    </source>
</evidence>
<dbReference type="GO" id="GO:0005886">
    <property type="term" value="C:plasma membrane"/>
    <property type="evidence" value="ECO:0007669"/>
    <property type="project" value="TreeGrafter"/>
</dbReference>
<dbReference type="PRINTS" id="PR00237">
    <property type="entry name" value="GPCRRHODOPSN"/>
</dbReference>
<evidence type="ECO:0000313" key="10">
    <source>
        <dbReference type="EMBL" id="OWA50962.1"/>
    </source>
</evidence>
<organism evidence="10 11">
    <name type="scientific">Hypsibius exemplaris</name>
    <name type="common">Freshwater tardigrade</name>
    <dbReference type="NCBI Taxonomy" id="2072580"/>
    <lineage>
        <taxon>Eukaryota</taxon>
        <taxon>Metazoa</taxon>
        <taxon>Ecdysozoa</taxon>
        <taxon>Tardigrada</taxon>
        <taxon>Eutardigrada</taxon>
        <taxon>Parachela</taxon>
        <taxon>Hypsibioidea</taxon>
        <taxon>Hypsibiidae</taxon>
        <taxon>Hypsibius</taxon>
    </lineage>
</organism>
<evidence type="ECO:0000313" key="11">
    <source>
        <dbReference type="Proteomes" id="UP000192578"/>
    </source>
</evidence>
<keyword evidence="5 8" id="KW-0472">Membrane</keyword>
<dbReference type="PROSITE" id="PS50262">
    <property type="entry name" value="G_PROTEIN_RECEP_F1_2"/>
    <property type="match status" value="1"/>
</dbReference>
<dbReference type="InterPro" id="IPR017452">
    <property type="entry name" value="GPCR_Rhodpsn_7TM"/>
</dbReference>
<keyword evidence="3 8" id="KW-1133">Transmembrane helix</keyword>
<dbReference type="PANTHER" id="PTHR24243">
    <property type="entry name" value="G-PROTEIN COUPLED RECEPTOR"/>
    <property type="match status" value="1"/>
</dbReference>
<dbReference type="Gene3D" id="1.20.1070.10">
    <property type="entry name" value="Rhodopsin 7-helix transmembrane proteins"/>
    <property type="match status" value="1"/>
</dbReference>
<evidence type="ECO:0000256" key="8">
    <source>
        <dbReference type="SAM" id="Phobius"/>
    </source>
</evidence>
<dbReference type="Proteomes" id="UP000192578">
    <property type="component" value="Unassembled WGS sequence"/>
</dbReference>
<keyword evidence="7" id="KW-0807">Transducer</keyword>
<comment type="caution">
    <text evidence="10">The sequence shown here is derived from an EMBL/GenBank/DDBJ whole genome shotgun (WGS) entry which is preliminary data.</text>
</comment>
<feature type="domain" description="G-protein coupled receptors family 1 profile" evidence="9">
    <location>
        <begin position="64"/>
        <end position="173"/>
    </location>
</feature>
<evidence type="ECO:0000256" key="5">
    <source>
        <dbReference type="ARBA" id="ARBA00023136"/>
    </source>
</evidence>
<dbReference type="SUPFAM" id="SSF81321">
    <property type="entry name" value="Family A G protein-coupled receptor-like"/>
    <property type="match status" value="1"/>
</dbReference>
<evidence type="ECO:0000256" key="3">
    <source>
        <dbReference type="ARBA" id="ARBA00022989"/>
    </source>
</evidence>
<feature type="transmembrane region" description="Helical" evidence="8">
    <location>
        <begin position="83"/>
        <end position="104"/>
    </location>
</feature>
<keyword evidence="6" id="KW-0675">Receptor</keyword>
<comment type="subcellular location">
    <subcellularLocation>
        <location evidence="1">Membrane</location>
        <topology evidence="1">Multi-pass membrane protein</topology>
    </subcellularLocation>
</comment>
<evidence type="ECO:0000256" key="6">
    <source>
        <dbReference type="ARBA" id="ARBA00023170"/>
    </source>
</evidence>
<sequence length="585" mass="66290">MASLHNNWTASHVNFTSMEVVKDVGCRWPPEAMPTGGGFTINNTKTLYVEFVSYPVLLLICVMGNLLTLTILTKESKKTTTHVYLTCLAVSDMVVLFLGLPPYIMSVRPTLLMTDATFKTSTYNFRGLNFWWRETSVQFSDWSLIVFSFERLLAITCPIWFRGKATIRRAVLIECSILLLCAVCHVENAVVHYYFMGHDDGKSRQSDVLPQSLLKWRQIQTTADSHGRMDGVMCRTTRKAHWTTLPNPLMRGRTHIEEDRVVLFPGLHPFLNISHIRLADRDLPMPRSIAQVSWPGVKSFVNASCPDRLQYSIIRDVRMTMSVTRCAGLTDSPSGCLANETATTTPQNGHSCCSQTFDLGEPEYHAFLRDRGCMNRHPQSRSVLHDPKLWDRRELDILEAAEEIRQCPGMRDVQFQLNATIFLGCFDRLELRSYMMYDDYPAYSVELPDDSIVCLRCLDPTDTVIIWSAVYKEVRKPDDLSPACDSLDLTWRFGEYCATNSLIYDSQNPVSGCPGPDGIRGHGIRGRRKERSNACLISTFADDIGHPCPGRKMILVLQYQCNLSSRGGMTNDAFCQSNPESRYCD</sequence>
<proteinExistence type="predicted"/>
<evidence type="ECO:0000256" key="7">
    <source>
        <dbReference type="ARBA" id="ARBA00023224"/>
    </source>
</evidence>
<gene>
    <name evidence="10" type="ORF">BV898_15463</name>
</gene>
<keyword evidence="4" id="KW-0297">G-protein coupled receptor</keyword>
<dbReference type="InterPro" id="IPR000276">
    <property type="entry name" value="GPCR_Rhodpsn"/>
</dbReference>
<keyword evidence="2 8" id="KW-0812">Transmembrane</keyword>
<evidence type="ECO:0000256" key="1">
    <source>
        <dbReference type="ARBA" id="ARBA00004141"/>
    </source>
</evidence>
<reference evidence="11" key="1">
    <citation type="submission" date="2017-01" db="EMBL/GenBank/DDBJ databases">
        <title>Comparative genomics of anhydrobiosis in the tardigrade Hypsibius dujardini.</title>
        <authorList>
            <person name="Yoshida Y."/>
            <person name="Koutsovoulos G."/>
            <person name="Laetsch D."/>
            <person name="Stevens L."/>
            <person name="Kumar S."/>
            <person name="Horikawa D."/>
            <person name="Ishino K."/>
            <person name="Komine S."/>
            <person name="Tomita M."/>
            <person name="Blaxter M."/>
            <person name="Arakawa K."/>
        </authorList>
    </citation>
    <scope>NUCLEOTIDE SEQUENCE [LARGE SCALE GENOMIC DNA]</scope>
    <source>
        <strain evidence="11">Z151</strain>
    </source>
</reference>
<dbReference type="AlphaFoldDB" id="A0A9X6RKI2"/>
<accession>A0A9X6RKI2</accession>
<name>A0A9X6RKI2_HYPEX</name>
<evidence type="ECO:0000259" key="9">
    <source>
        <dbReference type="PROSITE" id="PS50262"/>
    </source>
</evidence>
<dbReference type="GO" id="GO:0004930">
    <property type="term" value="F:G protein-coupled receptor activity"/>
    <property type="evidence" value="ECO:0007669"/>
    <property type="project" value="UniProtKB-KW"/>
</dbReference>
<dbReference type="OrthoDB" id="9983318at2759"/>
<protein>
    <recommendedName>
        <fullName evidence="9">G-protein coupled receptors family 1 profile domain-containing protein</fullName>
    </recommendedName>
</protein>
<evidence type="ECO:0000256" key="2">
    <source>
        <dbReference type="ARBA" id="ARBA00022692"/>
    </source>
</evidence>
<keyword evidence="11" id="KW-1185">Reference proteome</keyword>
<dbReference type="Pfam" id="PF00001">
    <property type="entry name" value="7tm_1"/>
    <property type="match status" value="1"/>
</dbReference>